<dbReference type="RefSeq" id="WP_091677952.1">
    <property type="nucleotide sequence ID" value="NZ_FOSN01000002.1"/>
</dbReference>
<organism evidence="2 3">
    <name type="scientific">Methylocapsa palsarum</name>
    <dbReference type="NCBI Taxonomy" id="1612308"/>
    <lineage>
        <taxon>Bacteria</taxon>
        <taxon>Pseudomonadati</taxon>
        <taxon>Pseudomonadota</taxon>
        <taxon>Alphaproteobacteria</taxon>
        <taxon>Hyphomicrobiales</taxon>
        <taxon>Beijerinckiaceae</taxon>
        <taxon>Methylocapsa</taxon>
    </lineage>
</organism>
<reference evidence="2 3" key="1">
    <citation type="submission" date="2016-10" db="EMBL/GenBank/DDBJ databases">
        <authorList>
            <person name="de Groot N.N."/>
        </authorList>
    </citation>
    <scope>NUCLEOTIDE SEQUENCE [LARGE SCALE GENOMIC DNA]</scope>
    <source>
        <strain evidence="2 3">NE2</strain>
    </source>
</reference>
<feature type="domain" description="Zinc finger CHCC-type" evidence="1">
    <location>
        <begin position="23"/>
        <end position="58"/>
    </location>
</feature>
<name>A0A1I3WU98_9HYPH</name>
<gene>
    <name evidence="2" type="ORF">SAMN05444581_102109</name>
</gene>
<evidence type="ECO:0000313" key="2">
    <source>
        <dbReference type="EMBL" id="SFK10427.1"/>
    </source>
</evidence>
<keyword evidence="3" id="KW-1185">Reference proteome</keyword>
<dbReference type="STRING" id="1612308.SAMN05444581_102109"/>
<dbReference type="InterPro" id="IPR019401">
    <property type="entry name" value="Znf_CHCC"/>
</dbReference>
<dbReference type="Proteomes" id="UP000198755">
    <property type="component" value="Unassembled WGS sequence"/>
</dbReference>
<dbReference type="EMBL" id="FOSN01000002">
    <property type="protein sequence ID" value="SFK10427.1"/>
    <property type="molecule type" value="Genomic_DNA"/>
</dbReference>
<protein>
    <submittedName>
        <fullName evidence="2">Uncharacterized conserved protein, contains Zn-finger domain</fullName>
    </submittedName>
</protein>
<sequence length="82" mass="8996">MAAHATPHFHNQPGVRQVRVGAREFMCVGALPPFDHPHIFIDMGEDNEAICSYCSTHYVFDAALHGGCEPAECAFDPELAQI</sequence>
<evidence type="ECO:0000259" key="1">
    <source>
        <dbReference type="Pfam" id="PF10276"/>
    </source>
</evidence>
<dbReference type="Gene3D" id="2.60.260.40">
    <property type="entry name" value="q5lls5 like domains"/>
    <property type="match status" value="1"/>
</dbReference>
<proteinExistence type="predicted"/>
<dbReference type="AlphaFoldDB" id="A0A1I3WU98"/>
<evidence type="ECO:0000313" key="3">
    <source>
        <dbReference type="Proteomes" id="UP000198755"/>
    </source>
</evidence>
<dbReference type="Pfam" id="PF10276">
    <property type="entry name" value="zf-CHCC"/>
    <property type="match status" value="1"/>
</dbReference>
<dbReference type="OrthoDB" id="9807344at2"/>
<accession>A0A1I3WU98</accession>